<dbReference type="Gene3D" id="3.20.20.370">
    <property type="entry name" value="Glycoside hydrolase/deacetylase"/>
    <property type="match status" value="1"/>
</dbReference>
<evidence type="ECO:0000256" key="1">
    <source>
        <dbReference type="HAMAP-Rule" id="MF_00691"/>
    </source>
</evidence>
<name>A0AAJ6DEQ6_9MICC</name>
<evidence type="ECO:0000313" key="2">
    <source>
        <dbReference type="EMBL" id="WGH92863.1"/>
    </source>
</evidence>
<dbReference type="HAMAP" id="MF_00691">
    <property type="entry name" value="PxpA"/>
    <property type="match status" value="1"/>
</dbReference>
<dbReference type="Proteomes" id="UP001224674">
    <property type="component" value="Chromosome"/>
</dbReference>
<dbReference type="GO" id="GO:0017168">
    <property type="term" value="F:5-oxoprolinase (ATP-hydrolyzing) activity"/>
    <property type="evidence" value="ECO:0007669"/>
    <property type="project" value="UniProtKB-UniRule"/>
</dbReference>
<keyword evidence="1" id="KW-0547">Nucleotide-binding</keyword>
<dbReference type="GO" id="GO:0005975">
    <property type="term" value="P:carbohydrate metabolic process"/>
    <property type="evidence" value="ECO:0007669"/>
    <property type="project" value="InterPro"/>
</dbReference>
<accession>A0AAJ6DEQ6</accession>
<comment type="subunit">
    <text evidence="1">Forms a complex composed of PxpA, PxpB and PxpC.</text>
</comment>
<dbReference type="EMBL" id="CP122566">
    <property type="protein sequence ID" value="WGH92863.1"/>
    <property type="molecule type" value="Genomic_DNA"/>
</dbReference>
<dbReference type="PANTHER" id="PTHR30292">
    <property type="entry name" value="UNCHARACTERIZED PROTEIN YBGL-RELATED"/>
    <property type="match status" value="1"/>
</dbReference>
<dbReference type="CDD" id="cd10787">
    <property type="entry name" value="LamB_YcsF_like"/>
    <property type="match status" value="1"/>
</dbReference>
<dbReference type="SUPFAM" id="SSF88713">
    <property type="entry name" value="Glycoside hydrolase/deacetylase"/>
    <property type="match status" value="1"/>
</dbReference>
<comment type="catalytic activity">
    <reaction evidence="1">
        <text>5-oxo-L-proline + ATP + 2 H2O = L-glutamate + ADP + phosphate + H(+)</text>
        <dbReference type="Rhea" id="RHEA:10348"/>
        <dbReference type="ChEBI" id="CHEBI:15377"/>
        <dbReference type="ChEBI" id="CHEBI:15378"/>
        <dbReference type="ChEBI" id="CHEBI:29985"/>
        <dbReference type="ChEBI" id="CHEBI:30616"/>
        <dbReference type="ChEBI" id="CHEBI:43474"/>
        <dbReference type="ChEBI" id="CHEBI:58402"/>
        <dbReference type="ChEBI" id="CHEBI:456216"/>
        <dbReference type="EC" id="3.5.2.9"/>
    </reaction>
</comment>
<comment type="similarity">
    <text evidence="1">Belongs to the LamB/PxpA family.</text>
</comment>
<dbReference type="NCBIfam" id="NF003814">
    <property type="entry name" value="PRK05406.1-3"/>
    <property type="match status" value="1"/>
</dbReference>
<keyword evidence="3" id="KW-1185">Reference proteome</keyword>
<dbReference type="GO" id="GO:0005524">
    <property type="term" value="F:ATP binding"/>
    <property type="evidence" value="ECO:0007669"/>
    <property type="project" value="UniProtKB-UniRule"/>
</dbReference>
<sequence>MNAEHKLTIDINSDVGESFGNYTMGDDAAIFSSVSSANVACGFHAGDPSIMLNTCQLAAARGLTVGAHVSYNDFAGFGRRFLDEDPHQLRNDVLYQIGALDAMATAAGTRVAYVKPHGALYNTIVNHREHAEAVVDALVTHGHGLTLLLLPGSIAASLAESAGLPVVYEAFADRGYTPEGTLVSRRQPGAVLHDEQEVVHRMVRLATEGIIEAVDGTEIQVNAGSICVHSDTPGAVSMAAAVRRGLEEAGVTIESFA</sequence>
<dbReference type="EC" id="3.5.2.9" evidence="1"/>
<reference evidence="2 3" key="1">
    <citation type="submission" date="2023-03" db="EMBL/GenBank/DDBJ databases">
        <title>Complete genome sequences of several Auritidibacter ignavus strains isolated from ear infections.</title>
        <authorList>
            <person name="Baehr T."/>
            <person name="Baumhoegger A.M."/>
        </authorList>
    </citation>
    <scope>NUCLEOTIDE SEQUENCE [LARGE SCALE GENOMIC DNA]</scope>
    <source>
        <strain evidence="2 3">BABAE-6</strain>
    </source>
</reference>
<dbReference type="NCBIfam" id="NF003816">
    <property type="entry name" value="PRK05406.1-5"/>
    <property type="match status" value="1"/>
</dbReference>
<gene>
    <name evidence="1" type="primary">pxpA</name>
    <name evidence="2" type="ORF">QDX21_11275</name>
</gene>
<dbReference type="PANTHER" id="PTHR30292:SF0">
    <property type="entry name" value="5-OXOPROLINASE SUBUNIT A"/>
    <property type="match status" value="1"/>
</dbReference>
<proteinExistence type="inferred from homology"/>
<dbReference type="AlphaFoldDB" id="A0AAJ6DEQ6"/>
<keyword evidence="1 2" id="KW-0378">Hydrolase</keyword>
<dbReference type="Pfam" id="PF03746">
    <property type="entry name" value="LamB_YcsF"/>
    <property type="match status" value="1"/>
</dbReference>
<dbReference type="RefSeq" id="WP_255410774.1">
    <property type="nucleotide sequence ID" value="NZ_CP122561.1"/>
</dbReference>
<dbReference type="InterPro" id="IPR011330">
    <property type="entry name" value="Glyco_hydro/deAcase_b/a-brl"/>
</dbReference>
<dbReference type="InterPro" id="IPR005501">
    <property type="entry name" value="LamB/YcsF/PxpA-like"/>
</dbReference>
<comment type="function">
    <text evidence="1">Catalyzes the cleavage of 5-oxoproline to form L-glutamate coupled to the hydrolysis of ATP to ADP and inorganic phosphate.</text>
</comment>
<organism evidence="2 3">
    <name type="scientific">Auritidibacter ignavus</name>
    <dbReference type="NCBI Taxonomy" id="678932"/>
    <lineage>
        <taxon>Bacteria</taxon>
        <taxon>Bacillati</taxon>
        <taxon>Actinomycetota</taxon>
        <taxon>Actinomycetes</taxon>
        <taxon>Micrococcales</taxon>
        <taxon>Micrococcaceae</taxon>
        <taxon>Auritidibacter</taxon>
    </lineage>
</organism>
<keyword evidence="1" id="KW-0067">ATP-binding</keyword>
<evidence type="ECO:0000313" key="3">
    <source>
        <dbReference type="Proteomes" id="UP001224674"/>
    </source>
</evidence>
<protein>
    <recommendedName>
        <fullName evidence="1">5-oxoprolinase subunit A</fullName>
        <shortName evidence="1">5-OPase subunit A</shortName>
        <ecNumber evidence="1">3.5.2.9</ecNumber>
    </recommendedName>
    <alternativeName>
        <fullName evidence="1">5-oxoprolinase (ATP-hydrolyzing) subunit A</fullName>
    </alternativeName>
</protein>